<dbReference type="SMART" id="SM00255">
    <property type="entry name" value="TIR"/>
    <property type="match status" value="1"/>
</dbReference>
<dbReference type="AlphaFoldDB" id="A0A450TC13"/>
<dbReference type="GO" id="GO:0007165">
    <property type="term" value="P:signal transduction"/>
    <property type="evidence" value="ECO:0007669"/>
    <property type="project" value="InterPro"/>
</dbReference>
<dbReference type="Gene3D" id="3.40.50.10140">
    <property type="entry name" value="Toll/interleukin-1 receptor homology (TIR) domain"/>
    <property type="match status" value="1"/>
</dbReference>
<feature type="region of interest" description="Disordered" evidence="1">
    <location>
        <begin position="174"/>
        <end position="203"/>
    </location>
</feature>
<protein>
    <submittedName>
        <fullName evidence="3">TIR domain-containing protein</fullName>
    </submittedName>
</protein>
<dbReference type="SUPFAM" id="SSF52200">
    <property type="entry name" value="Toll/Interleukin receptor TIR domain"/>
    <property type="match status" value="1"/>
</dbReference>
<dbReference type="EMBL" id="CAADFD010000093">
    <property type="protein sequence ID" value="VFJ64310.1"/>
    <property type="molecule type" value="Genomic_DNA"/>
</dbReference>
<proteinExistence type="predicted"/>
<organism evidence="3">
    <name type="scientific">Candidatus Kentrum sp. FW</name>
    <dbReference type="NCBI Taxonomy" id="2126338"/>
    <lineage>
        <taxon>Bacteria</taxon>
        <taxon>Pseudomonadati</taxon>
        <taxon>Pseudomonadota</taxon>
        <taxon>Gammaproteobacteria</taxon>
        <taxon>Candidatus Kentrum</taxon>
    </lineage>
</organism>
<evidence type="ECO:0000259" key="2">
    <source>
        <dbReference type="PROSITE" id="PS50104"/>
    </source>
</evidence>
<dbReference type="Pfam" id="PF13676">
    <property type="entry name" value="TIR_2"/>
    <property type="match status" value="1"/>
</dbReference>
<feature type="domain" description="TIR" evidence="2">
    <location>
        <begin position="4"/>
        <end position="165"/>
    </location>
</feature>
<reference evidence="3" key="1">
    <citation type="submission" date="2019-02" db="EMBL/GenBank/DDBJ databases">
        <authorList>
            <person name="Gruber-Vodicka R. H."/>
            <person name="Seah K. B. B."/>
        </authorList>
    </citation>
    <scope>NUCLEOTIDE SEQUENCE</scope>
    <source>
        <strain evidence="3">BECK_BZ106</strain>
    </source>
</reference>
<evidence type="ECO:0000256" key="1">
    <source>
        <dbReference type="SAM" id="MobiDB-lite"/>
    </source>
</evidence>
<gene>
    <name evidence="3" type="ORF">BECKFW1821B_GA0114236_10932</name>
</gene>
<accession>A0A450TC13</accession>
<dbReference type="PROSITE" id="PS50104">
    <property type="entry name" value="TIR"/>
    <property type="match status" value="1"/>
</dbReference>
<dbReference type="InterPro" id="IPR035897">
    <property type="entry name" value="Toll_tir_struct_dom_sf"/>
</dbReference>
<sequence>MTDYRHNAFISYAWRDNLSLEENGKGWVGVFVDRLGKLLDRELPRALSQDGVWLDYEQMRGSDRIGNTVREALQQSRLLVPILSKGWLDSPWCQDELRIFLHRHGPDSGRIFPIWMDSVEDLPEPLNDLRKYQFWYQDEAKQSRIRWFPEPDPTDRDYSRIQQDLARDMAKRLQTPADAKAPQPSDAPEEPTAATDATTDHIRPEGNHLVLINGGDDDWELVQAVARRLDKDHGVGYALPLRQDSGLKSSEVSRDLRDKLSLCNNVLLVYDQGPEHQVHRQLTETLRAISRRSKSAPSLNIELCHPSGTDFGFKPPGMRIFECSGPELADCARQLAEVLAQPAEAPA</sequence>
<dbReference type="InterPro" id="IPR000157">
    <property type="entry name" value="TIR_dom"/>
</dbReference>
<name>A0A450TC13_9GAMM</name>
<evidence type="ECO:0000313" key="3">
    <source>
        <dbReference type="EMBL" id="VFJ64310.1"/>
    </source>
</evidence>